<name>A0ABS8AS18_9BACT</name>
<dbReference type="Pfam" id="PF00050">
    <property type="entry name" value="Kazal_1"/>
    <property type="match status" value="1"/>
</dbReference>
<dbReference type="PROSITE" id="PS51465">
    <property type="entry name" value="KAZAL_2"/>
    <property type="match status" value="1"/>
</dbReference>
<gene>
    <name evidence="3" type="ORF">LGH74_10510</name>
</gene>
<dbReference type="SMART" id="SM00280">
    <property type="entry name" value="KAZAL"/>
    <property type="match status" value="1"/>
</dbReference>
<dbReference type="PROSITE" id="PS51257">
    <property type="entry name" value="PROKAR_LIPOPROTEIN"/>
    <property type="match status" value="1"/>
</dbReference>
<comment type="caution">
    <text evidence="3">The sequence shown here is derived from an EMBL/GenBank/DDBJ whole genome shotgun (WGS) entry which is preliminary data.</text>
</comment>
<evidence type="ECO:0000256" key="1">
    <source>
        <dbReference type="SAM" id="SignalP"/>
    </source>
</evidence>
<feature type="chain" id="PRO_5046072823" evidence="1">
    <location>
        <begin position="29"/>
        <end position="81"/>
    </location>
</feature>
<dbReference type="InterPro" id="IPR002350">
    <property type="entry name" value="Kazal_dom"/>
</dbReference>
<dbReference type="EMBL" id="JAJADR010000002">
    <property type="protein sequence ID" value="MCB2408408.1"/>
    <property type="molecule type" value="Genomic_DNA"/>
</dbReference>
<organism evidence="3 4">
    <name type="scientific">Hymenobacter lucidus</name>
    <dbReference type="NCBI Taxonomy" id="2880930"/>
    <lineage>
        <taxon>Bacteria</taxon>
        <taxon>Pseudomonadati</taxon>
        <taxon>Bacteroidota</taxon>
        <taxon>Cytophagia</taxon>
        <taxon>Cytophagales</taxon>
        <taxon>Hymenobacteraceae</taxon>
        <taxon>Hymenobacter</taxon>
    </lineage>
</organism>
<evidence type="ECO:0000313" key="3">
    <source>
        <dbReference type="EMBL" id="MCB2408408.1"/>
    </source>
</evidence>
<dbReference type="SUPFAM" id="SSF100895">
    <property type="entry name" value="Kazal-type serine protease inhibitors"/>
    <property type="match status" value="1"/>
</dbReference>
<evidence type="ECO:0000313" key="4">
    <source>
        <dbReference type="Proteomes" id="UP001165296"/>
    </source>
</evidence>
<dbReference type="CDD" id="cd00104">
    <property type="entry name" value="KAZAL_FS"/>
    <property type="match status" value="1"/>
</dbReference>
<dbReference type="PANTHER" id="PTHR21131">
    <property type="entry name" value="SERINE-TYPE ENDOPEPTIDASE INHIBITOR"/>
    <property type="match status" value="1"/>
</dbReference>
<dbReference type="InterPro" id="IPR053265">
    <property type="entry name" value="Serpin"/>
</dbReference>
<reference evidence="3" key="1">
    <citation type="submission" date="2021-10" db="EMBL/GenBank/DDBJ databases">
        <authorList>
            <person name="Dean J.D."/>
            <person name="Kim M.K."/>
            <person name="Newey C.N."/>
            <person name="Stoker T.S."/>
            <person name="Thompson D.W."/>
            <person name="Grose J.H."/>
        </authorList>
    </citation>
    <scope>NUCLEOTIDE SEQUENCE</scope>
    <source>
        <strain evidence="3">BT178</strain>
    </source>
</reference>
<protein>
    <submittedName>
        <fullName evidence="3">Kazal domain protein</fullName>
    </submittedName>
</protein>
<feature type="domain" description="Kazal-like" evidence="2">
    <location>
        <begin position="23"/>
        <end position="77"/>
    </location>
</feature>
<dbReference type="Gene3D" id="3.30.60.30">
    <property type="match status" value="1"/>
</dbReference>
<proteinExistence type="predicted"/>
<dbReference type="RefSeq" id="WP_226175458.1">
    <property type="nucleotide sequence ID" value="NZ_JAJADR010000002.1"/>
</dbReference>
<accession>A0ABS8AS18</accession>
<dbReference type="PANTHER" id="PTHR21131:SF0">
    <property type="entry name" value="GEO10195P1-RELATED"/>
    <property type="match status" value="1"/>
</dbReference>
<dbReference type="InterPro" id="IPR036058">
    <property type="entry name" value="Kazal_dom_sf"/>
</dbReference>
<keyword evidence="1" id="KW-0732">Signal</keyword>
<feature type="signal peptide" evidence="1">
    <location>
        <begin position="1"/>
        <end position="28"/>
    </location>
</feature>
<sequence>MLRTTASLVLLASLLACQRATPPTQANACIDPAKIRKDAMCTMEYAPVCGCDGKTYGNACTASNAGVTSFTKGECPASTTN</sequence>
<keyword evidence="4" id="KW-1185">Reference proteome</keyword>
<evidence type="ECO:0000259" key="2">
    <source>
        <dbReference type="PROSITE" id="PS51465"/>
    </source>
</evidence>
<dbReference type="Proteomes" id="UP001165296">
    <property type="component" value="Unassembled WGS sequence"/>
</dbReference>